<dbReference type="PANTHER" id="PTHR45749">
    <property type="match status" value="1"/>
</dbReference>
<sequence length="216" mass="24962">MQRIYILFSRSTKRWKVLLDHVPGLTLKSLSNTRWESRIKSVQAIRYQAPQLRSALSHLRQASDISLSDKTDADNVFKALGKFEFILGMVIWHDILFALNTMSKKMQSPSMCIDTTLQQIEDMRNYFHNYRAEGFSSSMAIAKSIASEMVVEASFSVKRKAKRKKHFDENECDEEILQAEKASEVNYFLVVVDMANSSLKTDLKNSRHSRVYLGFY</sequence>
<dbReference type="AlphaFoldDB" id="A0A3L6G077"/>
<dbReference type="PANTHER" id="PTHR45749:SF35">
    <property type="entry name" value="AC-LIKE TRANSPOSASE-RELATED"/>
    <property type="match status" value="1"/>
</dbReference>
<dbReference type="EMBL" id="NCVQ01000003">
    <property type="protein sequence ID" value="PWZ40467.1"/>
    <property type="molecule type" value="Genomic_DNA"/>
</dbReference>
<accession>A0A3L6G077</accession>
<organism evidence="1">
    <name type="scientific">Zea mays</name>
    <name type="common">Maize</name>
    <dbReference type="NCBI Taxonomy" id="4577"/>
    <lineage>
        <taxon>Eukaryota</taxon>
        <taxon>Viridiplantae</taxon>
        <taxon>Streptophyta</taxon>
        <taxon>Embryophyta</taxon>
        <taxon>Tracheophyta</taxon>
        <taxon>Spermatophyta</taxon>
        <taxon>Magnoliopsida</taxon>
        <taxon>Liliopsida</taxon>
        <taxon>Poales</taxon>
        <taxon>Poaceae</taxon>
        <taxon>PACMAD clade</taxon>
        <taxon>Panicoideae</taxon>
        <taxon>Andropogonodae</taxon>
        <taxon>Andropogoneae</taxon>
        <taxon>Tripsacinae</taxon>
        <taxon>Zea</taxon>
    </lineage>
</organism>
<reference evidence="1" key="1">
    <citation type="journal article" date="2018" name="Nat. Genet.">
        <title>Extensive intraspecific gene order and gene structural variations between Mo17 and other maize genomes.</title>
        <authorList>
            <person name="Sun S."/>
            <person name="Zhou Y."/>
            <person name="Chen J."/>
            <person name="Shi J."/>
            <person name="Zhao H."/>
            <person name="Zhao H."/>
            <person name="Song W."/>
            <person name="Zhang M."/>
            <person name="Cui Y."/>
            <person name="Dong X."/>
            <person name="Liu H."/>
            <person name="Ma X."/>
            <person name="Jiao Y."/>
            <person name="Wang B."/>
            <person name="Wei X."/>
            <person name="Stein J.C."/>
            <person name="Glaubitz J.C."/>
            <person name="Lu F."/>
            <person name="Yu G."/>
            <person name="Liang C."/>
            <person name="Fengler K."/>
            <person name="Li B."/>
            <person name="Rafalski A."/>
            <person name="Schnable P.S."/>
            <person name="Ware D.H."/>
            <person name="Buckler E.S."/>
            <person name="Lai J."/>
        </authorList>
    </citation>
    <scope>NUCLEOTIDE SEQUENCE [LARGE SCALE GENOMIC DNA]</scope>
    <source>
        <tissue evidence="1">Seedling</tissue>
    </source>
</reference>
<dbReference type="ExpressionAtlas" id="A0A3L6G077">
    <property type="expression patterns" value="baseline"/>
</dbReference>
<gene>
    <name evidence="1" type="ORF">Zm00014a_010851</name>
</gene>
<proteinExistence type="predicted"/>
<evidence type="ECO:0000313" key="1">
    <source>
        <dbReference type="EMBL" id="PWZ40467.1"/>
    </source>
</evidence>
<name>A0A3L6G077_MAIZE</name>
<protein>
    <submittedName>
        <fullName evidence="1">Uncharacterized protein</fullName>
    </submittedName>
</protein>
<dbReference type="Proteomes" id="UP000251960">
    <property type="component" value="Chromosome 2"/>
</dbReference>
<comment type="caution">
    <text evidence="1">The sequence shown here is derived from an EMBL/GenBank/DDBJ whole genome shotgun (WGS) entry which is preliminary data.</text>
</comment>